<dbReference type="Gene3D" id="3.40.50.300">
    <property type="entry name" value="P-loop containing nucleotide triphosphate hydrolases"/>
    <property type="match status" value="1"/>
</dbReference>
<dbReference type="GO" id="GO:0006233">
    <property type="term" value="P:dTDP biosynthetic process"/>
    <property type="evidence" value="ECO:0007669"/>
    <property type="project" value="InterPro"/>
</dbReference>
<feature type="domain" description="Thymidylate kinase-like" evidence="12">
    <location>
        <begin position="11"/>
        <end position="201"/>
    </location>
</feature>
<evidence type="ECO:0000256" key="3">
    <source>
        <dbReference type="ARBA" id="ARBA00017144"/>
    </source>
</evidence>
<sequence>MTQKRGAFITFEGCEGAGKTTVLHHLYHMLEEQGYKVLKTREPGGIEIAEKIRTIILDPVHTEMEERTEALLYAAARRQHLVEKVVPALHEGYTVLCDRFIDSSLAYQGYARGVGIEEVFQINKFAIGDYMPDKTIYLDISPEVGLSRIKQNSDREYNRLDQEKITFHHRVYEAYSMLLDKFPNRLTKVKADQPIDQVVQSVLTNIEDYLRGIEE</sequence>
<dbReference type="NCBIfam" id="TIGR00041">
    <property type="entry name" value="DTMP_kinase"/>
    <property type="match status" value="1"/>
</dbReference>
<dbReference type="GO" id="GO:0005524">
    <property type="term" value="F:ATP binding"/>
    <property type="evidence" value="ECO:0007669"/>
    <property type="project" value="UniProtKB-UniRule"/>
</dbReference>
<dbReference type="PROSITE" id="PS01331">
    <property type="entry name" value="THYMIDYLATE_KINASE"/>
    <property type="match status" value="1"/>
</dbReference>
<evidence type="ECO:0000256" key="2">
    <source>
        <dbReference type="ARBA" id="ARBA00012980"/>
    </source>
</evidence>
<evidence type="ECO:0000256" key="10">
    <source>
        <dbReference type="ARBA" id="ARBA00057735"/>
    </source>
</evidence>
<comment type="function">
    <text evidence="10 11">Phosphorylation of dTMP to form dTDP in both de novo and salvage pathways of dTTP synthesis.</text>
</comment>
<dbReference type="OrthoDB" id="9774907at2"/>
<evidence type="ECO:0000256" key="11">
    <source>
        <dbReference type="HAMAP-Rule" id="MF_00165"/>
    </source>
</evidence>
<keyword evidence="4 11" id="KW-0808">Transferase</keyword>
<reference evidence="13 14" key="1">
    <citation type="submission" date="2016-10" db="EMBL/GenBank/DDBJ databases">
        <authorList>
            <person name="de Groot N.N."/>
        </authorList>
    </citation>
    <scope>NUCLEOTIDE SEQUENCE [LARGE SCALE GENOMIC DNA]</scope>
    <source>
        <strain evidence="13 14">DSM 21632</strain>
    </source>
</reference>
<dbReference type="InterPro" id="IPR018095">
    <property type="entry name" value="Thymidylate_kin_CS"/>
</dbReference>
<dbReference type="GO" id="GO:0006227">
    <property type="term" value="P:dUDP biosynthetic process"/>
    <property type="evidence" value="ECO:0007669"/>
    <property type="project" value="TreeGrafter"/>
</dbReference>
<keyword evidence="5 11" id="KW-0545">Nucleotide biosynthesis</keyword>
<dbReference type="STRING" id="568899.SAMN05192534_1226"/>
<dbReference type="GO" id="GO:0004798">
    <property type="term" value="F:dTMP kinase activity"/>
    <property type="evidence" value="ECO:0007669"/>
    <property type="project" value="UniProtKB-UniRule"/>
</dbReference>
<dbReference type="AlphaFoldDB" id="A0A1G8HX76"/>
<evidence type="ECO:0000259" key="12">
    <source>
        <dbReference type="Pfam" id="PF02223"/>
    </source>
</evidence>
<keyword evidence="6 11" id="KW-0547">Nucleotide-binding</keyword>
<name>A0A1G8HX76_9BACI</name>
<dbReference type="FunFam" id="3.40.50.300:FF:000225">
    <property type="entry name" value="Thymidylate kinase"/>
    <property type="match status" value="1"/>
</dbReference>
<dbReference type="Pfam" id="PF02223">
    <property type="entry name" value="Thymidylate_kin"/>
    <property type="match status" value="1"/>
</dbReference>
<organism evidence="13 14">
    <name type="scientific">Alteribacillus persepolensis</name>
    <dbReference type="NCBI Taxonomy" id="568899"/>
    <lineage>
        <taxon>Bacteria</taxon>
        <taxon>Bacillati</taxon>
        <taxon>Bacillota</taxon>
        <taxon>Bacilli</taxon>
        <taxon>Bacillales</taxon>
        <taxon>Bacillaceae</taxon>
        <taxon>Alteribacillus</taxon>
    </lineage>
</organism>
<feature type="binding site" evidence="11">
    <location>
        <begin position="13"/>
        <end position="20"/>
    </location>
    <ligand>
        <name>ATP</name>
        <dbReference type="ChEBI" id="CHEBI:30616"/>
    </ligand>
</feature>
<evidence type="ECO:0000256" key="5">
    <source>
        <dbReference type="ARBA" id="ARBA00022727"/>
    </source>
</evidence>
<keyword evidence="8 11" id="KW-0067">ATP-binding</keyword>
<keyword evidence="7 11" id="KW-0418">Kinase</keyword>
<evidence type="ECO:0000256" key="8">
    <source>
        <dbReference type="ARBA" id="ARBA00022840"/>
    </source>
</evidence>
<evidence type="ECO:0000313" key="14">
    <source>
        <dbReference type="Proteomes" id="UP000199163"/>
    </source>
</evidence>
<protein>
    <recommendedName>
        <fullName evidence="3 11">Thymidylate kinase</fullName>
        <ecNumber evidence="2 11">2.7.4.9</ecNumber>
    </recommendedName>
    <alternativeName>
        <fullName evidence="11">dTMP kinase</fullName>
    </alternativeName>
</protein>
<evidence type="ECO:0000256" key="6">
    <source>
        <dbReference type="ARBA" id="ARBA00022741"/>
    </source>
</evidence>
<dbReference type="CDD" id="cd01672">
    <property type="entry name" value="TMPK"/>
    <property type="match status" value="1"/>
</dbReference>
<dbReference type="EC" id="2.7.4.9" evidence="2 11"/>
<evidence type="ECO:0000256" key="9">
    <source>
        <dbReference type="ARBA" id="ARBA00048743"/>
    </source>
</evidence>
<keyword evidence="14" id="KW-1185">Reference proteome</keyword>
<gene>
    <name evidence="11" type="primary">tmk</name>
    <name evidence="13" type="ORF">SAMN05192534_1226</name>
</gene>
<dbReference type="GO" id="GO:0006235">
    <property type="term" value="P:dTTP biosynthetic process"/>
    <property type="evidence" value="ECO:0007669"/>
    <property type="project" value="UniProtKB-UniRule"/>
</dbReference>
<dbReference type="RefSeq" id="WP_091275372.1">
    <property type="nucleotide sequence ID" value="NZ_FNDK01000022.1"/>
</dbReference>
<evidence type="ECO:0000313" key="13">
    <source>
        <dbReference type="EMBL" id="SDI11266.1"/>
    </source>
</evidence>
<dbReference type="PANTHER" id="PTHR10344:SF4">
    <property type="entry name" value="UMP-CMP KINASE 2, MITOCHONDRIAL"/>
    <property type="match status" value="1"/>
</dbReference>
<evidence type="ECO:0000256" key="4">
    <source>
        <dbReference type="ARBA" id="ARBA00022679"/>
    </source>
</evidence>
<dbReference type="Proteomes" id="UP000199163">
    <property type="component" value="Unassembled WGS sequence"/>
</dbReference>
<dbReference type="HAMAP" id="MF_00165">
    <property type="entry name" value="Thymidylate_kinase"/>
    <property type="match status" value="1"/>
</dbReference>
<dbReference type="EMBL" id="FNDK01000022">
    <property type="protein sequence ID" value="SDI11266.1"/>
    <property type="molecule type" value="Genomic_DNA"/>
</dbReference>
<dbReference type="GO" id="GO:0005829">
    <property type="term" value="C:cytosol"/>
    <property type="evidence" value="ECO:0007669"/>
    <property type="project" value="TreeGrafter"/>
</dbReference>
<dbReference type="InterPro" id="IPR018094">
    <property type="entry name" value="Thymidylate_kinase"/>
</dbReference>
<dbReference type="InterPro" id="IPR039430">
    <property type="entry name" value="Thymidylate_kin-like_dom"/>
</dbReference>
<accession>A0A1G8HX76</accession>
<proteinExistence type="inferred from homology"/>
<dbReference type="PANTHER" id="PTHR10344">
    <property type="entry name" value="THYMIDYLATE KINASE"/>
    <property type="match status" value="1"/>
</dbReference>
<evidence type="ECO:0000256" key="7">
    <source>
        <dbReference type="ARBA" id="ARBA00022777"/>
    </source>
</evidence>
<dbReference type="InterPro" id="IPR027417">
    <property type="entry name" value="P-loop_NTPase"/>
</dbReference>
<dbReference type="SUPFAM" id="SSF52540">
    <property type="entry name" value="P-loop containing nucleoside triphosphate hydrolases"/>
    <property type="match status" value="1"/>
</dbReference>
<comment type="similarity">
    <text evidence="1 11">Belongs to the thymidylate kinase family.</text>
</comment>
<evidence type="ECO:0000256" key="1">
    <source>
        <dbReference type="ARBA" id="ARBA00009776"/>
    </source>
</evidence>
<comment type="catalytic activity">
    <reaction evidence="9 11">
        <text>dTMP + ATP = dTDP + ADP</text>
        <dbReference type="Rhea" id="RHEA:13517"/>
        <dbReference type="ChEBI" id="CHEBI:30616"/>
        <dbReference type="ChEBI" id="CHEBI:58369"/>
        <dbReference type="ChEBI" id="CHEBI:63528"/>
        <dbReference type="ChEBI" id="CHEBI:456216"/>
        <dbReference type="EC" id="2.7.4.9"/>
    </reaction>
</comment>